<dbReference type="EMBL" id="CAJVPJ010005292">
    <property type="protein sequence ID" value="CAG8660303.1"/>
    <property type="molecule type" value="Genomic_DNA"/>
</dbReference>
<dbReference type="PANTHER" id="PTHR10540:SF6">
    <property type="entry name" value="EUKARYOTIC TRANSLATION INITIATION FACTOR 3 SUBUNIT F"/>
    <property type="match status" value="1"/>
</dbReference>
<keyword evidence="3" id="KW-1185">Reference proteome</keyword>
<accession>A0A9N9H6F0</accession>
<dbReference type="GO" id="GO:0031369">
    <property type="term" value="F:translation initiation factor binding"/>
    <property type="evidence" value="ECO:0007669"/>
    <property type="project" value="TreeGrafter"/>
</dbReference>
<evidence type="ECO:0000313" key="2">
    <source>
        <dbReference type="EMBL" id="CAG8660303.1"/>
    </source>
</evidence>
<feature type="non-terminal residue" evidence="2">
    <location>
        <position position="139"/>
    </location>
</feature>
<feature type="domain" description="EIF3F/CSN6-like C-terminal" evidence="1">
    <location>
        <begin position="25"/>
        <end position="136"/>
    </location>
</feature>
<name>A0A9N9H6F0_9GLOM</name>
<dbReference type="Proteomes" id="UP000789572">
    <property type="component" value="Unassembled WGS sequence"/>
</dbReference>
<dbReference type="Pfam" id="PF13012">
    <property type="entry name" value="MitMem_reg"/>
    <property type="match status" value="1"/>
</dbReference>
<evidence type="ECO:0000313" key="3">
    <source>
        <dbReference type="Proteomes" id="UP000789572"/>
    </source>
</evidence>
<sequence length="139" mass="15655">SPIGIPAKPENCMFLPIPCDVKYFDAERSGLNLLASTMNNPDRTTSLISDMDNLENAIVSVQEMLERVNDYVHKVINGEVVPNNTIGRFLMDTISVVPKIDKTEFEKMFNGHLQDMLMVVYLANITRTQLGIAERLQLL</sequence>
<dbReference type="GO" id="GO:0003743">
    <property type="term" value="F:translation initiation factor activity"/>
    <property type="evidence" value="ECO:0007669"/>
    <property type="project" value="TreeGrafter"/>
</dbReference>
<comment type="caution">
    <text evidence="2">The sequence shown here is derived from an EMBL/GenBank/DDBJ whole genome shotgun (WGS) entry which is preliminary data.</text>
</comment>
<proteinExistence type="predicted"/>
<dbReference type="GO" id="GO:0071541">
    <property type="term" value="C:eukaryotic translation initiation factor 3 complex, eIF3m"/>
    <property type="evidence" value="ECO:0007669"/>
    <property type="project" value="TreeGrafter"/>
</dbReference>
<organism evidence="2 3">
    <name type="scientific">Paraglomus occultum</name>
    <dbReference type="NCBI Taxonomy" id="144539"/>
    <lineage>
        <taxon>Eukaryota</taxon>
        <taxon>Fungi</taxon>
        <taxon>Fungi incertae sedis</taxon>
        <taxon>Mucoromycota</taxon>
        <taxon>Glomeromycotina</taxon>
        <taxon>Glomeromycetes</taxon>
        <taxon>Paraglomerales</taxon>
        <taxon>Paraglomeraceae</taxon>
        <taxon>Paraglomus</taxon>
    </lineage>
</organism>
<reference evidence="2" key="1">
    <citation type="submission" date="2021-06" db="EMBL/GenBank/DDBJ databases">
        <authorList>
            <person name="Kallberg Y."/>
            <person name="Tangrot J."/>
            <person name="Rosling A."/>
        </authorList>
    </citation>
    <scope>NUCLEOTIDE SEQUENCE</scope>
    <source>
        <strain evidence="2">IA702</strain>
    </source>
</reference>
<dbReference type="OrthoDB" id="2384968at2759"/>
<dbReference type="InterPro" id="IPR024969">
    <property type="entry name" value="EIF3F/CSN6-like_C"/>
</dbReference>
<feature type="non-terminal residue" evidence="2">
    <location>
        <position position="1"/>
    </location>
</feature>
<dbReference type="AlphaFoldDB" id="A0A9N9H6F0"/>
<gene>
    <name evidence="2" type="ORF">POCULU_LOCUS10423</name>
</gene>
<dbReference type="PANTHER" id="PTHR10540">
    <property type="entry name" value="EUKARYOTIC TRANSLATION INITIATION FACTOR 3 SUBUNIT F-RELATED"/>
    <property type="match status" value="1"/>
</dbReference>
<evidence type="ECO:0000259" key="1">
    <source>
        <dbReference type="Pfam" id="PF13012"/>
    </source>
</evidence>
<protein>
    <submittedName>
        <fullName evidence="2">6711_t:CDS:1</fullName>
    </submittedName>
</protein>